<evidence type="ECO:0000313" key="1">
    <source>
        <dbReference type="EMBL" id="OZY58412.1"/>
    </source>
</evidence>
<name>A0A266N8Q7_9PSED</name>
<protein>
    <submittedName>
        <fullName evidence="1">Uncharacterized protein</fullName>
    </submittedName>
</protein>
<dbReference type="AlphaFoldDB" id="A0A266N8Q7"/>
<evidence type="ECO:0000313" key="2">
    <source>
        <dbReference type="Proteomes" id="UP000215788"/>
    </source>
</evidence>
<dbReference type="EMBL" id="NQKI01000027">
    <property type="protein sequence ID" value="OZY58412.1"/>
    <property type="molecule type" value="Genomic_DNA"/>
</dbReference>
<proteinExistence type="predicted"/>
<dbReference type="Proteomes" id="UP000215788">
    <property type="component" value="Unassembled WGS sequence"/>
</dbReference>
<comment type="caution">
    <text evidence="1">The sequence shown here is derived from an EMBL/GenBank/DDBJ whole genome shotgun (WGS) entry which is preliminary data.</text>
</comment>
<organism evidence="1 2">
    <name type="scientific">Pseudomonas lundensis</name>
    <dbReference type="NCBI Taxonomy" id="86185"/>
    <lineage>
        <taxon>Bacteria</taxon>
        <taxon>Pseudomonadati</taxon>
        <taxon>Pseudomonadota</taxon>
        <taxon>Gammaproteobacteria</taxon>
        <taxon>Pseudomonadales</taxon>
        <taxon>Pseudomonadaceae</taxon>
        <taxon>Pseudomonas</taxon>
    </lineage>
</organism>
<reference evidence="1 2" key="1">
    <citation type="submission" date="2017-08" db="EMBL/GenBank/DDBJ databases">
        <title>Genomic and metabolic characterisation of spoilage-associated Pseudomonas species.</title>
        <authorList>
            <person name="Stanborough T."/>
            <person name="Fegan N."/>
            <person name="Powell S.M."/>
            <person name="Singh T."/>
            <person name="Tamplin M.L."/>
            <person name="Chandry P.S."/>
        </authorList>
    </citation>
    <scope>NUCLEOTIDE SEQUENCE [LARGE SCALE GENOMIC DNA]</scope>
    <source>
        <strain evidence="1 2">L1802</strain>
    </source>
</reference>
<gene>
    <name evidence="1" type="ORF">CJF39_16405</name>
</gene>
<sequence length="224" mass="24859">MQTFDREVHALSSAAESALIKDLNAQHFTPVLSGTQERLDHTDIAHLLKNLSSLIEECTFTGVTLEQIVEEDSNLTHSFLTHFIDALRTAICACPPCVSKFEIYYYDGLFSTDMIDNHLALYCLPDVCTKPHDIYLKALRELHVNARLAGGSLGFLCSRMLLFLKDINGEIISLLPETPVRLACTTLKQIDYLLTDLNKVSDALISLSSILNPSTSITSPTKKT</sequence>
<accession>A0A266N8Q7</accession>